<accession>A0A0L7LQH2</accession>
<name>A0A0L7LQH2_OPEBR</name>
<dbReference type="Proteomes" id="UP000037510">
    <property type="component" value="Unassembled WGS sequence"/>
</dbReference>
<dbReference type="STRING" id="104452.A0A0L7LQH2"/>
<dbReference type="GO" id="GO:0004519">
    <property type="term" value="F:endonuclease activity"/>
    <property type="evidence" value="ECO:0007669"/>
    <property type="project" value="UniProtKB-KW"/>
</dbReference>
<dbReference type="AlphaFoldDB" id="A0A0L7LQH2"/>
<dbReference type="GO" id="GO:0003964">
    <property type="term" value="F:RNA-directed DNA polymerase activity"/>
    <property type="evidence" value="ECO:0007669"/>
    <property type="project" value="UniProtKB-KW"/>
</dbReference>
<sequence>MPVDVVDNYIYLGHKITLGIENQTAEVERRISQAWAAFGANKRIMRGKLHLKINAKVFEQCIMPVFTYGTETMSLTK</sequence>
<keyword evidence="1" id="KW-0548">Nucleotidyltransferase</keyword>
<protein>
    <submittedName>
        <fullName evidence="1">Endonuclease-reverse transcriptase</fullName>
    </submittedName>
</protein>
<proteinExistence type="predicted"/>
<keyword evidence="1" id="KW-0255">Endonuclease</keyword>
<evidence type="ECO:0000313" key="1">
    <source>
        <dbReference type="EMBL" id="KOB77697.1"/>
    </source>
</evidence>
<keyword evidence="2" id="KW-1185">Reference proteome</keyword>
<keyword evidence="1" id="KW-0540">Nuclease</keyword>
<reference evidence="1 2" key="1">
    <citation type="journal article" date="2015" name="Genome Biol. Evol.">
        <title>The genome of winter moth (Operophtera brumata) provides a genomic perspective on sexual dimorphism and phenology.</title>
        <authorList>
            <person name="Derks M.F."/>
            <person name="Smit S."/>
            <person name="Salis L."/>
            <person name="Schijlen E."/>
            <person name="Bossers A."/>
            <person name="Mateman C."/>
            <person name="Pijl A.S."/>
            <person name="de Ridder D."/>
            <person name="Groenen M.A."/>
            <person name="Visser M.E."/>
            <person name="Megens H.J."/>
        </authorList>
    </citation>
    <scope>NUCLEOTIDE SEQUENCE [LARGE SCALE GENOMIC DNA]</scope>
    <source>
        <strain evidence="1">WM2013NL</strain>
        <tissue evidence="1">Head and thorax</tissue>
    </source>
</reference>
<comment type="caution">
    <text evidence="1">The sequence shown here is derived from an EMBL/GenBank/DDBJ whole genome shotgun (WGS) entry which is preliminary data.</text>
</comment>
<gene>
    <name evidence="1" type="ORF">OBRU01_03649</name>
</gene>
<keyword evidence="1" id="KW-0808">Transferase</keyword>
<keyword evidence="1" id="KW-0378">Hydrolase</keyword>
<organism evidence="1 2">
    <name type="scientific">Operophtera brumata</name>
    <name type="common">Winter moth</name>
    <name type="synonym">Phalaena brumata</name>
    <dbReference type="NCBI Taxonomy" id="104452"/>
    <lineage>
        <taxon>Eukaryota</taxon>
        <taxon>Metazoa</taxon>
        <taxon>Ecdysozoa</taxon>
        <taxon>Arthropoda</taxon>
        <taxon>Hexapoda</taxon>
        <taxon>Insecta</taxon>
        <taxon>Pterygota</taxon>
        <taxon>Neoptera</taxon>
        <taxon>Endopterygota</taxon>
        <taxon>Lepidoptera</taxon>
        <taxon>Glossata</taxon>
        <taxon>Ditrysia</taxon>
        <taxon>Geometroidea</taxon>
        <taxon>Geometridae</taxon>
        <taxon>Larentiinae</taxon>
        <taxon>Operophtera</taxon>
    </lineage>
</organism>
<dbReference type="EMBL" id="JTDY01000324">
    <property type="protein sequence ID" value="KOB77697.1"/>
    <property type="molecule type" value="Genomic_DNA"/>
</dbReference>
<evidence type="ECO:0000313" key="2">
    <source>
        <dbReference type="Proteomes" id="UP000037510"/>
    </source>
</evidence>
<keyword evidence="1" id="KW-0695">RNA-directed DNA polymerase</keyword>